<organism evidence="1">
    <name type="scientific">metagenome</name>
    <dbReference type="NCBI Taxonomy" id="256318"/>
    <lineage>
        <taxon>unclassified sequences</taxon>
        <taxon>metagenomes</taxon>
    </lineage>
</organism>
<dbReference type="AlphaFoldDB" id="A0A380THS1"/>
<protein>
    <submittedName>
        <fullName evidence="1">Uncharacterized protein</fullName>
    </submittedName>
</protein>
<accession>A0A380THS1</accession>
<dbReference type="EMBL" id="UIDG01000334">
    <property type="protein sequence ID" value="SUS07249.1"/>
    <property type="molecule type" value="Genomic_DNA"/>
</dbReference>
<gene>
    <name evidence="1" type="ORF">DF3PB_40046</name>
</gene>
<name>A0A380THS1_9ZZZZ</name>
<sequence length="98" mass="11017">MPSKTAQPASAAKPATSPKLPVKTFRLGRIKAAVWENEADQKKFYNVTFARTYVDDAKNYHDTDSFGRDDLPLVAKLADQAHTFIFDRLAELKSEQSE</sequence>
<reference evidence="1" key="1">
    <citation type="submission" date="2018-07" db="EMBL/GenBank/DDBJ databases">
        <authorList>
            <person name="Quirk P.G."/>
            <person name="Krulwich T.A."/>
        </authorList>
    </citation>
    <scope>NUCLEOTIDE SEQUENCE</scope>
</reference>
<proteinExistence type="predicted"/>
<evidence type="ECO:0000313" key="1">
    <source>
        <dbReference type="EMBL" id="SUS07249.1"/>
    </source>
</evidence>